<protein>
    <submittedName>
        <fullName evidence="1">Maintenance of telomere capping protein 1</fullName>
    </submittedName>
</protein>
<name>A0ACC3SWW0_LIPKO</name>
<evidence type="ECO:0000313" key="1">
    <source>
        <dbReference type="EMBL" id="KAK9236123.1"/>
    </source>
</evidence>
<comment type="caution">
    <text evidence="1">The sequence shown here is derived from an EMBL/GenBank/DDBJ whole genome shotgun (WGS) entry which is preliminary data.</text>
</comment>
<dbReference type="EMBL" id="MU971395">
    <property type="protein sequence ID" value="KAK9236123.1"/>
    <property type="molecule type" value="Genomic_DNA"/>
</dbReference>
<keyword evidence="2" id="KW-1185">Reference proteome</keyword>
<sequence>MTSPKPKDDEDVLEFLESLGPARSRSPSAAATSAVHEPNEKELLGFLDELTQESSVKNDDKAAAANGPQRLATGGAVDNDDPSPKVDSHLKASPPTDTQATYSKPRDPVSSITSWLGSSGIWDSASAVVKGAEAKMRDIQQNTDPSSWETKVKGIDFSRTLASTLSSVLHRIAPPILRHEQLRIHIFHDIVGYPSIDTIVYSVFDRVMQQVEGGELIIVQKGRESKRRDSDKKGVQRDMGLFQGGLEAGEKLARANVEQIKVKGKEPETESEDSPVRKSDIYLSIQACGFSADTKSSDAKGDSESAEKLFNFIIYLNDPVHDLSFVTHSQPFPLQWCDWLDSDEPIPGQIDPREWLAEWVEEGLGLAVGVVAQRYVASRMAIGVDLNGSG</sequence>
<dbReference type="Proteomes" id="UP001433508">
    <property type="component" value="Unassembled WGS sequence"/>
</dbReference>
<evidence type="ECO:0000313" key="2">
    <source>
        <dbReference type="Proteomes" id="UP001433508"/>
    </source>
</evidence>
<accession>A0ACC3SWW0</accession>
<proteinExistence type="predicted"/>
<organism evidence="1 2">
    <name type="scientific">Lipomyces kononenkoae</name>
    <name type="common">Yeast</name>
    <dbReference type="NCBI Taxonomy" id="34357"/>
    <lineage>
        <taxon>Eukaryota</taxon>
        <taxon>Fungi</taxon>
        <taxon>Dikarya</taxon>
        <taxon>Ascomycota</taxon>
        <taxon>Saccharomycotina</taxon>
        <taxon>Lipomycetes</taxon>
        <taxon>Lipomycetales</taxon>
        <taxon>Lipomycetaceae</taxon>
        <taxon>Lipomyces</taxon>
    </lineage>
</organism>
<reference evidence="2" key="1">
    <citation type="journal article" date="2024" name="Front. Bioeng. Biotechnol.">
        <title>Genome-scale model development and genomic sequencing of the oleaginous clade Lipomyces.</title>
        <authorList>
            <person name="Czajka J.J."/>
            <person name="Han Y."/>
            <person name="Kim J."/>
            <person name="Mondo S.J."/>
            <person name="Hofstad B.A."/>
            <person name="Robles A."/>
            <person name="Haridas S."/>
            <person name="Riley R."/>
            <person name="LaButti K."/>
            <person name="Pangilinan J."/>
            <person name="Andreopoulos W."/>
            <person name="Lipzen A."/>
            <person name="Yan J."/>
            <person name="Wang M."/>
            <person name="Ng V."/>
            <person name="Grigoriev I.V."/>
            <person name="Spatafora J.W."/>
            <person name="Magnuson J.K."/>
            <person name="Baker S.E."/>
            <person name="Pomraning K.R."/>
        </authorList>
    </citation>
    <scope>NUCLEOTIDE SEQUENCE [LARGE SCALE GENOMIC DNA]</scope>
    <source>
        <strain evidence="2">CBS 7786</strain>
    </source>
</reference>
<gene>
    <name evidence="1" type="ORF">V1525DRAFT_434019</name>
</gene>